<proteinExistence type="predicted"/>
<accession>A0A2M8W2P2</accession>
<name>A0A2M8W2P2_9RHOB</name>
<evidence type="ECO:0000256" key="1">
    <source>
        <dbReference type="SAM" id="Phobius"/>
    </source>
</evidence>
<evidence type="ECO:0000313" key="2">
    <source>
        <dbReference type="EMBL" id="PJI85205.1"/>
    </source>
</evidence>
<gene>
    <name evidence="2" type="ORF">BC777_3205</name>
</gene>
<evidence type="ECO:0000313" key="3">
    <source>
        <dbReference type="Proteomes" id="UP000228531"/>
    </source>
</evidence>
<keyword evidence="1" id="KW-1133">Transmembrane helix</keyword>
<organism evidence="2 3">
    <name type="scientific">Yoonia maricola</name>
    <dbReference type="NCBI Taxonomy" id="420999"/>
    <lineage>
        <taxon>Bacteria</taxon>
        <taxon>Pseudomonadati</taxon>
        <taxon>Pseudomonadota</taxon>
        <taxon>Alphaproteobacteria</taxon>
        <taxon>Rhodobacterales</taxon>
        <taxon>Paracoccaceae</taxon>
        <taxon>Yoonia</taxon>
    </lineage>
</organism>
<dbReference type="RefSeq" id="WP_133122578.1">
    <property type="nucleotide sequence ID" value="NZ_PGTY01000003.1"/>
</dbReference>
<feature type="transmembrane region" description="Helical" evidence="1">
    <location>
        <begin position="35"/>
        <end position="58"/>
    </location>
</feature>
<feature type="transmembrane region" description="Helical" evidence="1">
    <location>
        <begin position="7"/>
        <end position="29"/>
    </location>
</feature>
<comment type="caution">
    <text evidence="2">The sequence shown here is derived from an EMBL/GenBank/DDBJ whole genome shotgun (WGS) entry which is preliminary data.</text>
</comment>
<dbReference type="Proteomes" id="UP000228531">
    <property type="component" value="Unassembled WGS sequence"/>
</dbReference>
<keyword evidence="1" id="KW-0812">Transmembrane</keyword>
<reference evidence="2 3" key="1">
    <citation type="submission" date="2017-11" db="EMBL/GenBank/DDBJ databases">
        <title>Genomic Encyclopedia of Archaeal and Bacterial Type Strains, Phase II (KMG-II): From Individual Species to Whole Genera.</title>
        <authorList>
            <person name="Goeker M."/>
        </authorList>
    </citation>
    <scope>NUCLEOTIDE SEQUENCE [LARGE SCALE GENOMIC DNA]</scope>
    <source>
        <strain evidence="2 3">DSM 29128</strain>
    </source>
</reference>
<keyword evidence="3" id="KW-1185">Reference proteome</keyword>
<dbReference type="EMBL" id="PGTY01000003">
    <property type="protein sequence ID" value="PJI85205.1"/>
    <property type="molecule type" value="Genomic_DNA"/>
</dbReference>
<sequence>MRRLIAFVVTLLMPIILIGGGGSLTGWGITNNWTMLVWVGLAMIAAGVLWGLFLFFWASDGSF</sequence>
<protein>
    <submittedName>
        <fullName evidence="2">Uncharacterized protein</fullName>
    </submittedName>
</protein>
<keyword evidence="1" id="KW-0472">Membrane</keyword>
<dbReference type="AlphaFoldDB" id="A0A2M8W2P2"/>
<dbReference type="OrthoDB" id="7874313at2"/>